<dbReference type="Proteomes" id="UP000011669">
    <property type="component" value="Unassembled WGS sequence"/>
</dbReference>
<dbReference type="InParanoid" id="M0MSH3"/>
<dbReference type="InterPro" id="IPR016024">
    <property type="entry name" value="ARM-type_fold"/>
</dbReference>
<dbReference type="Gene3D" id="1.25.10.10">
    <property type="entry name" value="Leucine-rich Repeat Variant"/>
    <property type="match status" value="2"/>
</dbReference>
<proteinExistence type="predicted"/>
<name>M0MSH3_9EURY</name>
<dbReference type="RefSeq" id="WP_006076137.1">
    <property type="nucleotide sequence ID" value="NZ_AOMD01000005.1"/>
</dbReference>
<gene>
    <name evidence="1" type="ORF">C449_01676</name>
</gene>
<keyword evidence="2" id="KW-1185">Reference proteome</keyword>
<organism evidence="1 2">
    <name type="scientific">Halococcus saccharolyticus DSM 5350</name>
    <dbReference type="NCBI Taxonomy" id="1227455"/>
    <lineage>
        <taxon>Archaea</taxon>
        <taxon>Methanobacteriati</taxon>
        <taxon>Methanobacteriota</taxon>
        <taxon>Stenosarchaea group</taxon>
        <taxon>Halobacteria</taxon>
        <taxon>Halobacteriales</taxon>
        <taxon>Halococcaceae</taxon>
        <taxon>Halococcus</taxon>
    </lineage>
</organism>
<dbReference type="STRING" id="1227455.C449_01676"/>
<evidence type="ECO:0000313" key="1">
    <source>
        <dbReference type="EMBL" id="EMA47415.1"/>
    </source>
</evidence>
<sequence>MTHATADDIRELDADEITPADVDIEHVRAGLTDEENLVRTHAAKIAAALAAQDPDTVVPVVPTLLDRLAEDHSVVLKESLTALALVADERPAELADGVPALVDLLDHDLPLVRTFAARVVRPVAAEHPEWFATELDDLLATLDSEITNLVEGLEEPPMGGLSTFEQYRAIGEEGRKRQLAARAVAANVVVAVAEADSAALVEHVPAIVDLLDSDDTLLVTTGADVIGVVAEDHPDATSTAVEPLCACLDTHDGAVRASVVTALGYIGDDRAVSPLREVATDTDADEDLRALAAETADWLDRDAA</sequence>
<reference evidence="1 2" key="1">
    <citation type="journal article" date="2014" name="PLoS Genet.">
        <title>Phylogenetically driven sequencing of extremely halophilic archaea reveals strategies for static and dynamic osmo-response.</title>
        <authorList>
            <person name="Becker E.A."/>
            <person name="Seitzer P.M."/>
            <person name="Tritt A."/>
            <person name="Larsen D."/>
            <person name="Krusor M."/>
            <person name="Yao A.I."/>
            <person name="Wu D."/>
            <person name="Madern D."/>
            <person name="Eisen J.A."/>
            <person name="Darling A.E."/>
            <person name="Facciotti M.T."/>
        </authorList>
    </citation>
    <scope>NUCLEOTIDE SEQUENCE [LARGE SCALE GENOMIC DNA]</scope>
    <source>
        <strain evidence="1 2">DSM 5350</strain>
    </source>
</reference>
<dbReference type="InterPro" id="IPR011989">
    <property type="entry name" value="ARM-like"/>
</dbReference>
<dbReference type="Pfam" id="PF13646">
    <property type="entry name" value="HEAT_2"/>
    <property type="match status" value="1"/>
</dbReference>
<dbReference type="OrthoDB" id="202588at2157"/>
<dbReference type="EMBL" id="AOMD01000005">
    <property type="protein sequence ID" value="EMA47415.1"/>
    <property type="molecule type" value="Genomic_DNA"/>
</dbReference>
<dbReference type="PATRIC" id="fig|1227455.4.peg.347"/>
<dbReference type="AlphaFoldDB" id="M0MSH3"/>
<evidence type="ECO:0000313" key="2">
    <source>
        <dbReference type="Proteomes" id="UP000011669"/>
    </source>
</evidence>
<protein>
    <submittedName>
        <fullName evidence="1">Adaptin protein</fullName>
    </submittedName>
</protein>
<dbReference type="SUPFAM" id="SSF48371">
    <property type="entry name" value="ARM repeat"/>
    <property type="match status" value="1"/>
</dbReference>
<accession>M0MSH3</accession>
<comment type="caution">
    <text evidence="1">The sequence shown here is derived from an EMBL/GenBank/DDBJ whole genome shotgun (WGS) entry which is preliminary data.</text>
</comment>